<reference evidence="2" key="2">
    <citation type="journal article" date="2024" name="Nature">
        <title>Anoxygenic phototroph of the Chloroflexota uses a type I reaction centre.</title>
        <authorList>
            <person name="Tsuji J.M."/>
            <person name="Shaw N.A."/>
            <person name="Nagashima S."/>
            <person name="Venkiteswaran J.J."/>
            <person name="Schiff S.L."/>
            <person name="Watanabe T."/>
            <person name="Fukui M."/>
            <person name="Hanada S."/>
            <person name="Tank M."/>
            <person name="Neufeld J.D."/>
        </authorList>
    </citation>
    <scope>NUCLEOTIDE SEQUENCE</scope>
    <source>
        <strain evidence="2">L227-S17</strain>
    </source>
</reference>
<protein>
    <submittedName>
        <fullName evidence="1">Terpene cyclase/mutase family protein</fullName>
    </submittedName>
</protein>
<dbReference type="EMBL" id="JACATZ010000001">
    <property type="protein sequence ID" value="NWJ44817.1"/>
    <property type="molecule type" value="Genomic_DNA"/>
</dbReference>
<keyword evidence="4" id="KW-1185">Reference proteome</keyword>
<dbReference type="Proteomes" id="UP001431572">
    <property type="component" value="Chromosome 1"/>
</dbReference>
<reference evidence="1 3" key="1">
    <citation type="submission" date="2020-06" db="EMBL/GenBank/DDBJ databases">
        <title>Anoxygenic phototrophic Chloroflexota member uses a Type I reaction center.</title>
        <authorList>
            <person name="Tsuji J.M."/>
            <person name="Shaw N.A."/>
            <person name="Nagashima S."/>
            <person name="Venkiteswaran J."/>
            <person name="Schiff S.L."/>
            <person name="Hanada S."/>
            <person name="Tank M."/>
            <person name="Neufeld J.D."/>
        </authorList>
    </citation>
    <scope>NUCLEOTIDE SEQUENCE [LARGE SCALE GENOMIC DNA]</scope>
    <source>
        <strain evidence="1">L227-S17</strain>
    </source>
</reference>
<dbReference type="Gene3D" id="1.50.10.20">
    <property type="match status" value="2"/>
</dbReference>
<evidence type="ECO:0000313" key="2">
    <source>
        <dbReference type="EMBL" id="WJW66700.1"/>
    </source>
</evidence>
<dbReference type="InterPro" id="IPR008930">
    <property type="entry name" value="Terpenoid_cyclase/PrenylTrfase"/>
</dbReference>
<dbReference type="SUPFAM" id="SSF48239">
    <property type="entry name" value="Terpenoid cyclases/Protein prenyltransferases"/>
    <property type="match status" value="2"/>
</dbReference>
<dbReference type="EMBL" id="CP128399">
    <property type="protein sequence ID" value="WJW66700.1"/>
    <property type="molecule type" value="Genomic_DNA"/>
</dbReference>
<evidence type="ECO:0000313" key="3">
    <source>
        <dbReference type="Proteomes" id="UP000521676"/>
    </source>
</evidence>
<dbReference type="RefSeq" id="WP_341468594.1">
    <property type="nucleotide sequence ID" value="NZ_CP128399.1"/>
</dbReference>
<evidence type="ECO:0000313" key="1">
    <source>
        <dbReference type="EMBL" id="NWJ44817.1"/>
    </source>
</evidence>
<accession>A0A8T7LVC9</accession>
<dbReference type="CDD" id="cd00688">
    <property type="entry name" value="ISOPREN_C2_like"/>
    <property type="match status" value="1"/>
</dbReference>
<gene>
    <name evidence="1" type="ORF">HXX08_02970</name>
    <name evidence="2" type="ORF">OZ401_002513</name>
</gene>
<dbReference type="Proteomes" id="UP000521676">
    <property type="component" value="Unassembled WGS sequence"/>
</dbReference>
<evidence type="ECO:0000313" key="4">
    <source>
        <dbReference type="Proteomes" id="UP001431572"/>
    </source>
</evidence>
<dbReference type="AlphaFoldDB" id="A0A8T7LVC9"/>
<sequence length="349" mass="38370">MGIYDNQIRLALDFLVKTQNPDGGWGYKVGGQSFAEPTALALLALFHPDIGAGRLNAPQPYVDAVQKGLTRLRADQHQDGGWGIFKEDQFSGWMTYLATWCFNILLKIPELSALYARPEDTDLRGRARGVILNKQREPKVTQKEWDIYKKLLSIDSNLLGWKWGPNATEAGFVIPTALAMIALTVEDRVIVADSDQIQEGKAYLRDRACAGGGWNVGNPYMYDKQLPPTPDGTAYALLAFAVTLSTSDFGGTQEVWSGVSVLSDFVEETYSDHVLALGLTALRFYPDIGTNNSDRLNRFYIKLLKGTPSQTGKPASKGQALSGGWMDSPHSTALAILALSDNLYFVQPQ</sequence>
<name>A0A8T7LVC9_9CHLR</name>
<proteinExistence type="predicted"/>
<organism evidence="1 3">
    <name type="scientific">Candidatus Chlorohelix allophototropha</name>
    <dbReference type="NCBI Taxonomy" id="3003348"/>
    <lineage>
        <taxon>Bacteria</taxon>
        <taxon>Bacillati</taxon>
        <taxon>Chloroflexota</taxon>
        <taxon>Chloroflexia</taxon>
        <taxon>Candidatus Chloroheliales</taxon>
        <taxon>Candidatus Chloroheliaceae</taxon>
        <taxon>Candidatus Chlorohelix</taxon>
    </lineage>
</organism>